<dbReference type="AlphaFoldDB" id="W4V512"/>
<dbReference type="InterPro" id="IPR024517">
    <property type="entry name" value="Glycogen_phosphorylase_DUF3417"/>
</dbReference>
<sequence>MYLFGKITVTAVIPDELSKLKDIAYNLWWSWNSEAIDLYREIDLALWEKLGKNPVRFLKEVSQKKLEAKLNDPDYMQRYRKVVEDYEAYMSETDTWFSRNFPDKKDHMVAYFSAEYGLNEVLPIYSGGLGVLSGDHCKSASDLGIPFTAIGLFYKEGYFSQHINSEGWQETIFTPLNPSNLPIKPALNDKGEEVIISVELPGRVVYAKVWVVKIGRVNLYLMDTDIDQNSPHDRALLPDSTAETRRQEYNRKFSLE</sequence>
<dbReference type="STRING" id="1294263.JCM21531_1689"/>
<dbReference type="Proteomes" id="UP000019109">
    <property type="component" value="Unassembled WGS sequence"/>
</dbReference>
<keyword evidence="3" id="KW-1185">Reference proteome</keyword>
<gene>
    <name evidence="2" type="ORF">JCM21531_1689</name>
</gene>
<dbReference type="Pfam" id="PF11897">
    <property type="entry name" value="DUF3417"/>
    <property type="match status" value="1"/>
</dbReference>
<proteinExistence type="predicted"/>
<name>W4V512_9FIRM</name>
<reference evidence="2" key="1">
    <citation type="journal article" date="2014" name="Genome Announc.">
        <title>Draft Genome Sequence of Clostridium straminisolvens Strain JCM 21531T, Isolated from a Cellulose-Degrading Bacterial Community.</title>
        <authorList>
            <person name="Yuki M."/>
            <person name="Oshima K."/>
            <person name="Suda W."/>
            <person name="Sakamoto M."/>
            <person name="Kitamura K."/>
            <person name="Iida T."/>
            <person name="Hattori M."/>
            <person name="Ohkuma M."/>
        </authorList>
    </citation>
    <scope>NUCLEOTIDE SEQUENCE [LARGE SCALE GENOMIC DNA]</scope>
    <source>
        <strain evidence="2">JCM 21531</strain>
    </source>
</reference>
<dbReference type="EMBL" id="BAVR01000015">
    <property type="protein sequence ID" value="GAE88257.1"/>
    <property type="molecule type" value="Genomic_DNA"/>
</dbReference>
<feature type="domain" description="DUF3417" evidence="1">
    <location>
        <begin position="13"/>
        <end position="122"/>
    </location>
</feature>
<dbReference type="Gene3D" id="3.40.50.2000">
    <property type="entry name" value="Glycogen Phosphorylase B"/>
    <property type="match status" value="1"/>
</dbReference>
<evidence type="ECO:0000259" key="1">
    <source>
        <dbReference type="Pfam" id="PF11897"/>
    </source>
</evidence>
<accession>W4V512</accession>
<organism evidence="2 3">
    <name type="scientific">Acetivibrio straminisolvens JCM 21531</name>
    <dbReference type="NCBI Taxonomy" id="1294263"/>
    <lineage>
        <taxon>Bacteria</taxon>
        <taxon>Bacillati</taxon>
        <taxon>Bacillota</taxon>
        <taxon>Clostridia</taxon>
        <taxon>Eubacteriales</taxon>
        <taxon>Oscillospiraceae</taxon>
        <taxon>Acetivibrio</taxon>
    </lineage>
</organism>
<comment type="caution">
    <text evidence="2">The sequence shown here is derived from an EMBL/GenBank/DDBJ whole genome shotgun (WGS) entry which is preliminary data.</text>
</comment>
<dbReference type="PANTHER" id="PTHR42655">
    <property type="entry name" value="GLYCOGEN PHOSPHORYLASE"/>
    <property type="match status" value="1"/>
</dbReference>
<evidence type="ECO:0000313" key="2">
    <source>
        <dbReference type="EMBL" id="GAE88257.1"/>
    </source>
</evidence>
<dbReference type="InterPro" id="IPR052182">
    <property type="entry name" value="Glycogen/Maltodextrin_Phosph"/>
</dbReference>
<evidence type="ECO:0000313" key="3">
    <source>
        <dbReference type="Proteomes" id="UP000019109"/>
    </source>
</evidence>
<dbReference type="SUPFAM" id="SSF53756">
    <property type="entry name" value="UDP-Glycosyltransferase/glycogen phosphorylase"/>
    <property type="match status" value="1"/>
</dbReference>
<protein>
    <submittedName>
        <fullName evidence="2">Glycogen phosphorylase</fullName>
    </submittedName>
</protein>
<dbReference type="PANTHER" id="PTHR42655:SF1">
    <property type="entry name" value="GLYCOGEN PHOSPHORYLASE"/>
    <property type="match status" value="1"/>
</dbReference>